<organism evidence="1 2">
    <name type="scientific">Halobacillus campisalis</name>
    <dbReference type="NCBI Taxonomy" id="435909"/>
    <lineage>
        <taxon>Bacteria</taxon>
        <taxon>Bacillati</taxon>
        <taxon>Bacillota</taxon>
        <taxon>Bacilli</taxon>
        <taxon>Bacillales</taxon>
        <taxon>Bacillaceae</taxon>
        <taxon>Halobacillus</taxon>
    </lineage>
</organism>
<keyword evidence="2" id="KW-1185">Reference proteome</keyword>
<protein>
    <submittedName>
        <fullName evidence="1">Uncharacterized protein</fullName>
    </submittedName>
</protein>
<reference evidence="2" key="1">
    <citation type="journal article" date="2019" name="Int. J. Syst. Evol. Microbiol.">
        <title>The Global Catalogue of Microorganisms (GCM) 10K type strain sequencing project: providing services to taxonomists for standard genome sequencing and annotation.</title>
        <authorList>
            <consortium name="The Broad Institute Genomics Platform"/>
            <consortium name="The Broad Institute Genome Sequencing Center for Infectious Disease"/>
            <person name="Wu L."/>
            <person name="Ma J."/>
        </authorList>
    </citation>
    <scope>NUCLEOTIDE SEQUENCE [LARGE SCALE GENOMIC DNA]</scope>
    <source>
        <strain evidence="2">CCUG 73951</strain>
    </source>
</reference>
<comment type="caution">
    <text evidence="1">The sequence shown here is derived from an EMBL/GenBank/DDBJ whole genome shotgun (WGS) entry which is preliminary data.</text>
</comment>
<accession>A0ABW2K751</accession>
<dbReference type="Proteomes" id="UP001596494">
    <property type="component" value="Unassembled WGS sequence"/>
</dbReference>
<name>A0ABW2K751_9BACI</name>
<evidence type="ECO:0000313" key="2">
    <source>
        <dbReference type="Proteomes" id="UP001596494"/>
    </source>
</evidence>
<proteinExistence type="predicted"/>
<dbReference type="RefSeq" id="WP_289215940.1">
    <property type="nucleotide sequence ID" value="NZ_JAPVRC010000004.1"/>
</dbReference>
<gene>
    <name evidence="1" type="ORF">ACFQMN_14155</name>
</gene>
<sequence>MNNKEKNQIAQQVTEEIYEAYPALWSRFGQNGRDRTEEDNHHHLDHLYAAHEMKNASFFLDYTVWLNTLLTSRGVGTNLIIDNFQRLIENLEKFQWEDEIEKESFIRYLTLAIDQLRKLPQ</sequence>
<evidence type="ECO:0000313" key="1">
    <source>
        <dbReference type="EMBL" id="MFC7322026.1"/>
    </source>
</evidence>
<dbReference type="EMBL" id="JBHTBY010000011">
    <property type="protein sequence ID" value="MFC7322026.1"/>
    <property type="molecule type" value="Genomic_DNA"/>
</dbReference>